<dbReference type="Proteomes" id="UP001155280">
    <property type="component" value="Unassembled WGS sequence"/>
</dbReference>
<accession>A0A9X2KZN2</accession>
<keyword evidence="1" id="KW-0472">Membrane</keyword>
<name>A0A9X2KZN2_9FLAO</name>
<keyword evidence="1" id="KW-0812">Transmembrane</keyword>
<dbReference type="AlphaFoldDB" id="A0A9X2KZN2"/>
<keyword evidence="3" id="KW-1185">Reference proteome</keyword>
<evidence type="ECO:0000313" key="2">
    <source>
        <dbReference type="EMBL" id="MCP9201305.1"/>
    </source>
</evidence>
<dbReference type="RefSeq" id="WP_241552171.1">
    <property type="nucleotide sequence ID" value="NZ_JANCNS010000003.1"/>
</dbReference>
<gene>
    <name evidence="2" type="ORF">MKO06_15455</name>
</gene>
<evidence type="ECO:0000256" key="1">
    <source>
        <dbReference type="SAM" id="Phobius"/>
    </source>
</evidence>
<dbReference type="EMBL" id="JANCNS010000003">
    <property type="protein sequence ID" value="MCP9201305.1"/>
    <property type="molecule type" value="Genomic_DNA"/>
</dbReference>
<comment type="caution">
    <text evidence="2">The sequence shown here is derived from an EMBL/GenBank/DDBJ whole genome shotgun (WGS) entry which is preliminary data.</text>
</comment>
<keyword evidence="1" id="KW-1133">Transmembrane helix</keyword>
<feature type="transmembrane region" description="Helical" evidence="1">
    <location>
        <begin position="12"/>
        <end position="32"/>
    </location>
</feature>
<feature type="transmembrane region" description="Helical" evidence="1">
    <location>
        <begin position="38"/>
        <end position="61"/>
    </location>
</feature>
<sequence length="91" mass="10317">MKRFKIYRSIREQAVIFGLSVNGFAVQMIAVIGGLLMIIFSFSLFLIFLVLSANIGLYLFLLRFKKIPELASTGKLEMISNKEIGFSSYEN</sequence>
<reference evidence="2" key="1">
    <citation type="submission" date="2022-07" db="EMBL/GenBank/DDBJ databases">
        <title>Gramela sediminis sp. nov., isolated from deep-sea sediment of the Indian Ocean.</title>
        <authorList>
            <person name="Shi H."/>
        </authorList>
    </citation>
    <scope>NUCLEOTIDE SEQUENCE</scope>
    <source>
        <strain evidence="2">GC03-9</strain>
    </source>
</reference>
<organism evidence="2 3">
    <name type="scientific">Christiangramia oceanisediminis</name>
    <dbReference type="NCBI Taxonomy" id="2920386"/>
    <lineage>
        <taxon>Bacteria</taxon>
        <taxon>Pseudomonadati</taxon>
        <taxon>Bacteroidota</taxon>
        <taxon>Flavobacteriia</taxon>
        <taxon>Flavobacteriales</taxon>
        <taxon>Flavobacteriaceae</taxon>
        <taxon>Christiangramia</taxon>
    </lineage>
</organism>
<evidence type="ECO:0000313" key="3">
    <source>
        <dbReference type="Proteomes" id="UP001155280"/>
    </source>
</evidence>
<proteinExistence type="predicted"/>
<protein>
    <submittedName>
        <fullName evidence="2">Uncharacterized protein</fullName>
    </submittedName>
</protein>